<dbReference type="Pfam" id="PF01098">
    <property type="entry name" value="FTSW_RODA_SPOVE"/>
    <property type="match status" value="1"/>
</dbReference>
<evidence type="ECO:0000256" key="3">
    <source>
        <dbReference type="ARBA" id="ARBA00022475"/>
    </source>
</evidence>
<evidence type="ECO:0000256" key="15">
    <source>
        <dbReference type="ARBA" id="ARBA00049902"/>
    </source>
</evidence>
<feature type="transmembrane region" description="Helical" evidence="16">
    <location>
        <begin position="231"/>
        <end position="248"/>
    </location>
</feature>
<evidence type="ECO:0000313" key="17">
    <source>
        <dbReference type="EMBL" id="ARB03519.1"/>
    </source>
</evidence>
<keyword evidence="10 16" id="KW-1133">Transmembrane helix</keyword>
<evidence type="ECO:0000256" key="12">
    <source>
        <dbReference type="ARBA" id="ARBA00023306"/>
    </source>
</evidence>
<evidence type="ECO:0000256" key="8">
    <source>
        <dbReference type="ARBA" id="ARBA00022960"/>
    </source>
</evidence>
<dbReference type="InterPro" id="IPR018365">
    <property type="entry name" value="Cell_cycle_FtsW-rel_CS"/>
</dbReference>
<dbReference type="AlphaFoldDB" id="A0AAU8VQI5"/>
<dbReference type="GO" id="GO:0032153">
    <property type="term" value="C:cell division site"/>
    <property type="evidence" value="ECO:0007669"/>
    <property type="project" value="UniProtKB-UniRule"/>
</dbReference>
<dbReference type="InterPro" id="IPR013437">
    <property type="entry name" value="FtsW"/>
</dbReference>
<feature type="transmembrane region" description="Helical" evidence="16">
    <location>
        <begin position="255"/>
        <end position="275"/>
    </location>
</feature>
<evidence type="ECO:0000256" key="1">
    <source>
        <dbReference type="ARBA" id="ARBA00004651"/>
    </source>
</evidence>
<dbReference type="EMBL" id="CP019894">
    <property type="protein sequence ID" value="ARB03519.1"/>
    <property type="molecule type" value="Genomic_DNA"/>
</dbReference>
<keyword evidence="5 16" id="KW-0328">Glycosyltransferase</keyword>
<evidence type="ECO:0000256" key="14">
    <source>
        <dbReference type="ARBA" id="ARBA00038053"/>
    </source>
</evidence>
<dbReference type="GO" id="GO:0008360">
    <property type="term" value="P:regulation of cell shape"/>
    <property type="evidence" value="ECO:0007669"/>
    <property type="project" value="UniProtKB-KW"/>
</dbReference>
<evidence type="ECO:0000256" key="5">
    <source>
        <dbReference type="ARBA" id="ARBA00022676"/>
    </source>
</evidence>
<evidence type="ECO:0000313" key="18">
    <source>
        <dbReference type="Proteomes" id="UP000191249"/>
    </source>
</evidence>
<dbReference type="GeneID" id="61224837"/>
<sequence length="444" mass="49576">MVFLKISDILVKAGSSIHTVLLDRQVVRDGRKFDTPLLWMLVLMTAFGLLMIYSASVDSAVREGGSQFGYAGKQAGFVAAFAAIFALIYGFCSFFNKKKFLNMKTLRRLVPWIFAGSFMSLVVVLVVGNEVNGAKRWIPLFGFNAQPTELFKPAVILYLASLFTRREEVLRSMEHLGWRSIWRGIANLAMSFTNPQARRETKEMYNRFRSIILPIVLVALGLTLVMFQPDFGSFVVITVITVGLLFLAGLPWKYFFILVGSVLTGMALMIAAAPYRMQRVLTFLDPWQDKQNTGYQLTQSLMAIGRGDWFGMGLGASLSKRGFLPEAHTDFIFAIIAEEFGFFGMCVLVFCYGWLVVRAFSIGKQARDLGLGFSAYIAFGIGIWIGIQSFFNIGVNIGALPTKGLTLPLISYGGSAVLSTLFSMVLLLRIDYENRQKMRGYQVE</sequence>
<feature type="transmembrane region" description="Helical" evidence="16">
    <location>
        <begin position="37"/>
        <end position="55"/>
    </location>
</feature>
<feature type="transmembrane region" description="Helical" evidence="16">
    <location>
        <begin position="75"/>
        <end position="97"/>
    </location>
</feature>
<dbReference type="HAMAP" id="MF_00913">
    <property type="entry name" value="PGT_FtsW_proteobact"/>
    <property type="match status" value="1"/>
</dbReference>
<dbReference type="EC" id="2.4.99.28" evidence="16"/>
<proteinExistence type="inferred from homology"/>
<feature type="transmembrane region" description="Helical" evidence="16">
    <location>
        <begin position="208"/>
        <end position="225"/>
    </location>
</feature>
<keyword evidence="8 16" id="KW-0133">Cell shape</keyword>
<dbReference type="PANTHER" id="PTHR30474">
    <property type="entry name" value="CELL CYCLE PROTEIN"/>
    <property type="match status" value="1"/>
</dbReference>
<feature type="transmembrane region" description="Helical" evidence="16">
    <location>
        <begin position="369"/>
        <end position="387"/>
    </location>
</feature>
<comment type="catalytic activity">
    <reaction evidence="15 16">
        <text>[GlcNAc-(1-&gt;4)-Mur2Ac(oyl-L-Ala-gamma-D-Glu-L-Lys-D-Ala-D-Ala)](n)-di-trans,octa-cis-undecaprenyl diphosphate + beta-D-GlcNAc-(1-&gt;4)-Mur2Ac(oyl-L-Ala-gamma-D-Glu-L-Lys-D-Ala-D-Ala)-di-trans,octa-cis-undecaprenyl diphosphate = [GlcNAc-(1-&gt;4)-Mur2Ac(oyl-L-Ala-gamma-D-Glu-L-Lys-D-Ala-D-Ala)](n+1)-di-trans,octa-cis-undecaprenyl diphosphate + di-trans,octa-cis-undecaprenyl diphosphate + H(+)</text>
        <dbReference type="Rhea" id="RHEA:23708"/>
        <dbReference type="Rhea" id="RHEA-COMP:9602"/>
        <dbReference type="Rhea" id="RHEA-COMP:9603"/>
        <dbReference type="ChEBI" id="CHEBI:15378"/>
        <dbReference type="ChEBI" id="CHEBI:58405"/>
        <dbReference type="ChEBI" id="CHEBI:60033"/>
        <dbReference type="ChEBI" id="CHEBI:78435"/>
        <dbReference type="EC" id="2.4.99.28"/>
    </reaction>
</comment>
<organism evidence="17 18">
    <name type="scientific">Neisseria lactamica</name>
    <dbReference type="NCBI Taxonomy" id="486"/>
    <lineage>
        <taxon>Bacteria</taxon>
        <taxon>Pseudomonadati</taxon>
        <taxon>Pseudomonadota</taxon>
        <taxon>Betaproteobacteria</taxon>
        <taxon>Neisseriales</taxon>
        <taxon>Neisseriaceae</taxon>
        <taxon>Neisseria</taxon>
    </lineage>
</organism>
<evidence type="ECO:0000256" key="7">
    <source>
        <dbReference type="ARBA" id="ARBA00022692"/>
    </source>
</evidence>
<dbReference type="InterPro" id="IPR001182">
    <property type="entry name" value="FtsW/RodA"/>
</dbReference>
<keyword evidence="16" id="KW-0997">Cell inner membrane</keyword>
<keyword evidence="6 16" id="KW-0808">Transferase</keyword>
<dbReference type="GO" id="GO:0043093">
    <property type="term" value="P:FtsZ-dependent cytokinesis"/>
    <property type="evidence" value="ECO:0007669"/>
    <property type="project" value="UniProtKB-UniRule"/>
</dbReference>
<feature type="transmembrane region" description="Helical" evidence="16">
    <location>
        <begin position="109"/>
        <end position="128"/>
    </location>
</feature>
<protein>
    <recommendedName>
        <fullName evidence="16">Probable peptidoglycan glycosyltransferase FtsW</fullName>
        <shortName evidence="16">PGT</shortName>
        <ecNumber evidence="16">2.4.99.28</ecNumber>
    </recommendedName>
    <alternativeName>
        <fullName evidence="16">Cell division protein FtsW</fullName>
    </alternativeName>
    <alternativeName>
        <fullName evidence="16">Cell wall polymerase</fullName>
    </alternativeName>
    <alternativeName>
        <fullName evidence="16">Peptidoglycan polymerase</fullName>
        <shortName evidence="16">PG polymerase</shortName>
    </alternativeName>
</protein>
<evidence type="ECO:0000256" key="13">
    <source>
        <dbReference type="ARBA" id="ARBA00023316"/>
    </source>
</evidence>
<keyword evidence="11 16" id="KW-0472">Membrane</keyword>
<evidence type="ECO:0000256" key="10">
    <source>
        <dbReference type="ARBA" id="ARBA00022989"/>
    </source>
</evidence>
<evidence type="ECO:0000256" key="16">
    <source>
        <dbReference type="HAMAP-Rule" id="MF_00913"/>
    </source>
</evidence>
<evidence type="ECO:0000256" key="9">
    <source>
        <dbReference type="ARBA" id="ARBA00022984"/>
    </source>
</evidence>
<keyword evidence="4 16" id="KW-0132">Cell division</keyword>
<comment type="pathway">
    <text evidence="2 16">Cell wall biogenesis; peptidoglycan biosynthesis.</text>
</comment>
<accession>A0AAU8VQI5</accession>
<keyword evidence="12 16" id="KW-0131">Cell cycle</keyword>
<dbReference type="GO" id="GO:0009252">
    <property type="term" value="P:peptidoglycan biosynthetic process"/>
    <property type="evidence" value="ECO:0007669"/>
    <property type="project" value="UniProtKB-UniRule"/>
</dbReference>
<keyword evidence="13 16" id="KW-0961">Cell wall biogenesis/degradation</keyword>
<reference evidence="17 18" key="1">
    <citation type="submission" date="2017-03" db="EMBL/GenBank/DDBJ databases">
        <title>N. lactamica Y92-1009 whole genome sequence.</title>
        <authorList>
            <person name="Pandey A.K."/>
            <person name="Read R.C."/>
        </authorList>
    </citation>
    <scope>NUCLEOTIDE SEQUENCE [LARGE SCALE GENOMIC DNA]</scope>
    <source>
        <strain evidence="17 18">Y92-1009</strain>
    </source>
</reference>
<evidence type="ECO:0000256" key="2">
    <source>
        <dbReference type="ARBA" id="ARBA00004752"/>
    </source>
</evidence>
<feature type="transmembrane region" description="Helical" evidence="16">
    <location>
        <begin position="407"/>
        <end position="428"/>
    </location>
</feature>
<name>A0AAU8VQI5_NEILA</name>
<dbReference type="PANTHER" id="PTHR30474:SF2">
    <property type="entry name" value="PEPTIDOGLYCAN GLYCOSYLTRANSFERASE FTSW-RELATED"/>
    <property type="match status" value="1"/>
</dbReference>
<evidence type="ECO:0000256" key="6">
    <source>
        <dbReference type="ARBA" id="ARBA00022679"/>
    </source>
</evidence>
<dbReference type="Proteomes" id="UP000191249">
    <property type="component" value="Chromosome"/>
</dbReference>
<evidence type="ECO:0000256" key="4">
    <source>
        <dbReference type="ARBA" id="ARBA00022618"/>
    </source>
</evidence>
<gene>
    <name evidence="16" type="primary">ftsW</name>
    <name evidence="17" type="ORF">B2G52_00060</name>
</gene>
<keyword evidence="9 16" id="KW-0573">Peptidoglycan synthesis</keyword>
<keyword evidence="7 16" id="KW-0812">Transmembrane</keyword>
<comment type="subcellular location">
    <subcellularLocation>
        <location evidence="16">Cell inner membrane</location>
        <topology evidence="16">Multi-pass membrane protein</topology>
    </subcellularLocation>
    <subcellularLocation>
        <location evidence="1">Cell membrane</location>
        <topology evidence="1">Multi-pass membrane protein</topology>
    </subcellularLocation>
    <text evidence="16">Localizes to the division septum.</text>
</comment>
<dbReference type="GO" id="GO:0005886">
    <property type="term" value="C:plasma membrane"/>
    <property type="evidence" value="ECO:0007669"/>
    <property type="project" value="UniProtKB-SubCell"/>
</dbReference>
<keyword evidence="3 16" id="KW-1003">Cell membrane</keyword>
<dbReference type="PROSITE" id="PS00428">
    <property type="entry name" value="FTSW_RODA_SPOVE"/>
    <property type="match status" value="1"/>
</dbReference>
<dbReference type="GO" id="GO:0015648">
    <property type="term" value="F:lipid-linked peptidoglycan transporter activity"/>
    <property type="evidence" value="ECO:0007669"/>
    <property type="project" value="TreeGrafter"/>
</dbReference>
<feature type="transmembrane region" description="Helical" evidence="16">
    <location>
        <begin position="331"/>
        <end position="357"/>
    </location>
</feature>
<evidence type="ECO:0000256" key="11">
    <source>
        <dbReference type="ARBA" id="ARBA00023136"/>
    </source>
</evidence>
<feature type="transmembrane region" description="Helical" evidence="16">
    <location>
        <begin position="148"/>
        <end position="164"/>
    </location>
</feature>
<comment type="similarity">
    <text evidence="14 16">Belongs to the SEDS family. FtsW subfamily.</text>
</comment>
<dbReference type="GO" id="GO:0008955">
    <property type="term" value="F:peptidoglycan glycosyltransferase activity"/>
    <property type="evidence" value="ECO:0007669"/>
    <property type="project" value="UniProtKB-UniRule"/>
</dbReference>
<dbReference type="RefSeq" id="WP_036475171.1">
    <property type="nucleotide sequence ID" value="NZ_CAUJPL010000004.1"/>
</dbReference>
<comment type="function">
    <text evidence="16">Peptidoglycan polymerase that is essential for cell division.</text>
</comment>
<dbReference type="GO" id="GO:0071555">
    <property type="term" value="P:cell wall organization"/>
    <property type="evidence" value="ECO:0007669"/>
    <property type="project" value="UniProtKB-KW"/>
</dbReference>